<feature type="region of interest" description="Disordered" evidence="1">
    <location>
        <begin position="76"/>
        <end position="240"/>
    </location>
</feature>
<dbReference type="CDD" id="cd00093">
    <property type="entry name" value="HTH_XRE"/>
    <property type="match status" value="1"/>
</dbReference>
<organism evidence="4 5">
    <name type="scientific">Paludifilum halophilum</name>
    <dbReference type="NCBI Taxonomy" id="1642702"/>
    <lineage>
        <taxon>Bacteria</taxon>
        <taxon>Bacillati</taxon>
        <taxon>Bacillota</taxon>
        <taxon>Bacilli</taxon>
        <taxon>Bacillales</taxon>
        <taxon>Thermoactinomycetaceae</taxon>
        <taxon>Paludifilum</taxon>
    </lineage>
</organism>
<evidence type="ECO:0000256" key="2">
    <source>
        <dbReference type="SAM" id="Phobius"/>
    </source>
</evidence>
<dbReference type="InterPro" id="IPR010982">
    <property type="entry name" value="Lambda_DNA-bd_dom_sf"/>
</dbReference>
<keyword evidence="2" id="KW-0812">Transmembrane</keyword>
<comment type="caution">
    <text evidence="4">The sequence shown here is derived from an EMBL/GenBank/DDBJ whole genome shotgun (WGS) entry which is preliminary data.</text>
</comment>
<dbReference type="Proteomes" id="UP000215459">
    <property type="component" value="Unassembled WGS sequence"/>
</dbReference>
<proteinExistence type="predicted"/>
<evidence type="ECO:0000313" key="5">
    <source>
        <dbReference type="Proteomes" id="UP000215459"/>
    </source>
</evidence>
<feature type="region of interest" description="Disordered" evidence="1">
    <location>
        <begin position="276"/>
        <end position="321"/>
    </location>
</feature>
<keyword evidence="2" id="KW-1133">Transmembrane helix</keyword>
<dbReference type="Pfam" id="PF13464">
    <property type="entry name" value="RodZ_C"/>
    <property type="match status" value="1"/>
</dbReference>
<feature type="compositionally biased region" description="Basic residues" evidence="1">
    <location>
        <begin position="221"/>
        <end position="230"/>
    </location>
</feature>
<keyword evidence="5" id="KW-1185">Reference proteome</keyword>
<dbReference type="InterPro" id="IPR050400">
    <property type="entry name" value="Bact_Cytoskel_RodZ"/>
</dbReference>
<reference evidence="4 5" key="1">
    <citation type="submission" date="2017-07" db="EMBL/GenBank/DDBJ databases">
        <title>The genome sequence of Paludifilum halophilum highlights mechanisms for microbial adaptation to high salt environemnts.</title>
        <authorList>
            <person name="Belbahri L."/>
        </authorList>
    </citation>
    <scope>NUCLEOTIDE SEQUENCE [LARGE SCALE GENOMIC DNA]</scope>
    <source>
        <strain evidence="4 5">DSM 102817</strain>
    </source>
</reference>
<feature type="compositionally biased region" description="Low complexity" evidence="1">
    <location>
        <begin position="166"/>
        <end position="183"/>
    </location>
</feature>
<feature type="transmembrane region" description="Helical" evidence="2">
    <location>
        <begin position="247"/>
        <end position="271"/>
    </location>
</feature>
<feature type="compositionally biased region" description="Polar residues" evidence="1">
    <location>
        <begin position="138"/>
        <end position="150"/>
    </location>
</feature>
<evidence type="ECO:0000256" key="1">
    <source>
        <dbReference type="SAM" id="MobiDB-lite"/>
    </source>
</evidence>
<feature type="compositionally biased region" description="Basic and acidic residues" evidence="1">
    <location>
        <begin position="201"/>
        <end position="220"/>
    </location>
</feature>
<protein>
    <recommendedName>
        <fullName evidence="3">HTH cro/C1-type domain-containing protein</fullName>
    </recommendedName>
</protein>
<dbReference type="OrthoDB" id="9797543at2"/>
<feature type="compositionally biased region" description="Basic and acidic residues" evidence="1">
    <location>
        <begin position="278"/>
        <end position="289"/>
    </location>
</feature>
<dbReference type="GO" id="GO:0003677">
    <property type="term" value="F:DNA binding"/>
    <property type="evidence" value="ECO:0007669"/>
    <property type="project" value="InterPro"/>
</dbReference>
<sequence>MGRVSVEIGYRLRQARESYGKSLEELEQETRIPAAYLAAIEAGDFESFPSAYFVRTYLRTYALSVGVDPQSILNLYRGTGRTGGRRSRPGRQGRNVTSSPPGYPSYDRQQTSTSSRTRLSRRGKKSPPSSKGGDADSLNRTASHSRTQGVTGEGGKGFTPSEEMAAGHSSSPQSPSGRSAPRRVTMPDDLPEPQEIGLPPRQEHKERAEEEEASRTESLSRHSRVSRTRSQRNNGGKDEKKSRFITWYTRLLIIGAVLLIPATIYVVYLVAFAESSEAPEKDPKQKQDQTESDDGNEAGEAHASQSVSLRPIETEEDGPDRYELSNADQIELKLEAEGECWFQIQGQEVGGKLEDRVLKKGDTFPFTYKDGEELWLEVGRPDQLKVTVNGEKMNTSYTESKKFHITLLK</sequence>
<dbReference type="InterPro" id="IPR001387">
    <property type="entry name" value="Cro/C1-type_HTH"/>
</dbReference>
<evidence type="ECO:0000259" key="3">
    <source>
        <dbReference type="SMART" id="SM00530"/>
    </source>
</evidence>
<dbReference type="Pfam" id="PF13413">
    <property type="entry name" value="HTH_25"/>
    <property type="match status" value="1"/>
</dbReference>
<feature type="domain" description="HTH cro/C1-type" evidence="3">
    <location>
        <begin position="11"/>
        <end position="68"/>
    </location>
</feature>
<dbReference type="InterPro" id="IPR025194">
    <property type="entry name" value="RodZ-like_C"/>
</dbReference>
<evidence type="ECO:0000313" key="4">
    <source>
        <dbReference type="EMBL" id="OYD09513.1"/>
    </source>
</evidence>
<dbReference type="SMART" id="SM00530">
    <property type="entry name" value="HTH_XRE"/>
    <property type="match status" value="1"/>
</dbReference>
<accession>A0A235BB42</accession>
<gene>
    <name evidence="4" type="ORF">CHM34_00380</name>
</gene>
<name>A0A235BB42_9BACL</name>
<dbReference type="PANTHER" id="PTHR34475">
    <property type="match status" value="1"/>
</dbReference>
<dbReference type="AlphaFoldDB" id="A0A235BB42"/>
<dbReference type="SUPFAM" id="SSF47413">
    <property type="entry name" value="lambda repressor-like DNA-binding domains"/>
    <property type="match status" value="1"/>
</dbReference>
<dbReference type="EMBL" id="NOWF01000001">
    <property type="protein sequence ID" value="OYD09513.1"/>
    <property type="molecule type" value="Genomic_DNA"/>
</dbReference>
<dbReference type="Gene3D" id="1.10.260.40">
    <property type="entry name" value="lambda repressor-like DNA-binding domains"/>
    <property type="match status" value="1"/>
</dbReference>
<dbReference type="PANTHER" id="PTHR34475:SF1">
    <property type="entry name" value="CYTOSKELETON PROTEIN RODZ"/>
    <property type="match status" value="1"/>
</dbReference>
<keyword evidence="2" id="KW-0472">Membrane</keyword>